<organism evidence="16">
    <name type="scientific">Caligus clemensi</name>
    <name type="common">Sea louse</name>
    <dbReference type="NCBI Taxonomy" id="344056"/>
    <lineage>
        <taxon>Eukaryota</taxon>
        <taxon>Metazoa</taxon>
        <taxon>Ecdysozoa</taxon>
        <taxon>Arthropoda</taxon>
        <taxon>Crustacea</taxon>
        <taxon>Multicrustacea</taxon>
        <taxon>Hexanauplia</taxon>
        <taxon>Copepoda</taxon>
        <taxon>Siphonostomatoida</taxon>
        <taxon>Caligidae</taxon>
        <taxon>Caligus</taxon>
    </lineage>
</organism>
<evidence type="ECO:0000256" key="10">
    <source>
        <dbReference type="ARBA" id="ARBA00023242"/>
    </source>
</evidence>
<keyword evidence="7 13" id="KW-0175">Coiled coil</keyword>
<dbReference type="InterPro" id="IPR026516">
    <property type="entry name" value="THAP1/10"/>
</dbReference>
<keyword evidence="6" id="KW-0805">Transcription regulation</keyword>
<evidence type="ECO:0000256" key="3">
    <source>
        <dbReference type="ARBA" id="ARBA00022723"/>
    </source>
</evidence>
<feature type="compositionally biased region" description="Basic and acidic residues" evidence="14">
    <location>
        <begin position="121"/>
        <end position="150"/>
    </location>
</feature>
<evidence type="ECO:0000313" key="16">
    <source>
        <dbReference type="EMBL" id="ACO15709.1"/>
    </source>
</evidence>
<feature type="region of interest" description="Disordered" evidence="14">
    <location>
        <begin position="120"/>
        <end position="150"/>
    </location>
</feature>
<dbReference type="PROSITE" id="PS50950">
    <property type="entry name" value="ZF_THAP"/>
    <property type="match status" value="1"/>
</dbReference>
<dbReference type="GO" id="GO:0005654">
    <property type="term" value="C:nucleoplasm"/>
    <property type="evidence" value="ECO:0007669"/>
    <property type="project" value="UniProtKB-SubCell"/>
</dbReference>
<sequence length="284" mass="32799">MPSCSAPGCRNRSGTKGLTLFSFPKELSLRNEWVLRLKRGKWSPSQNSRLCCRHFEESQFRIIDPVIGRKKLFRGSVPSVFLHSKQELPRLTQNSYKSPSVTQTDFKRLFDHCYSYSPLSEGEKPNHSNKKISDSKDPHRNPFHPKDKDRILQINKDTPVELDRIKDLNSRLQVQMTAQREDIQHLKKKLKARDAKLRSIEEAYKCLQDSLSICFNPDQIELPCNKTSKVRVWSDQTIQRALELRSACGKNGYQMLISHGCPLPSGRTLQRNSSSKQRFITDVD</sequence>
<dbReference type="GO" id="GO:0008270">
    <property type="term" value="F:zinc ion binding"/>
    <property type="evidence" value="ECO:0007669"/>
    <property type="project" value="UniProtKB-KW"/>
</dbReference>
<comment type="similarity">
    <text evidence="2">Belongs to the THAP1 family.</text>
</comment>
<evidence type="ECO:0000256" key="2">
    <source>
        <dbReference type="ARBA" id="ARBA00006177"/>
    </source>
</evidence>
<dbReference type="InterPro" id="IPR006612">
    <property type="entry name" value="THAP_Znf"/>
</dbReference>
<dbReference type="InterPro" id="IPR038441">
    <property type="entry name" value="THAP_Znf_sf"/>
</dbReference>
<proteinExistence type="evidence at transcript level"/>
<protein>
    <submittedName>
        <fullName evidence="16">THAP domain-containing protein 6</fullName>
    </submittedName>
</protein>
<comment type="subcellular location">
    <subcellularLocation>
        <location evidence="1">Nucleus</location>
        <location evidence="1">Nucleoplasm</location>
    </subcellularLocation>
</comment>
<evidence type="ECO:0000259" key="15">
    <source>
        <dbReference type="PROSITE" id="PS50950"/>
    </source>
</evidence>
<evidence type="ECO:0000256" key="14">
    <source>
        <dbReference type="SAM" id="MobiDB-lite"/>
    </source>
</evidence>
<dbReference type="EMBL" id="BT081285">
    <property type="protein sequence ID" value="ACO15709.1"/>
    <property type="molecule type" value="mRNA"/>
</dbReference>
<evidence type="ECO:0000256" key="5">
    <source>
        <dbReference type="ARBA" id="ARBA00022833"/>
    </source>
</evidence>
<keyword evidence="11" id="KW-0131">Cell cycle</keyword>
<dbReference type="SUPFAM" id="SSF57716">
    <property type="entry name" value="Glucocorticoid receptor-like (DNA-binding domain)"/>
    <property type="match status" value="1"/>
</dbReference>
<evidence type="ECO:0000256" key="4">
    <source>
        <dbReference type="ARBA" id="ARBA00022771"/>
    </source>
</evidence>
<evidence type="ECO:0000256" key="13">
    <source>
        <dbReference type="SAM" id="Coils"/>
    </source>
</evidence>
<feature type="domain" description="THAP-type" evidence="15">
    <location>
        <begin position="1"/>
        <end position="81"/>
    </location>
</feature>
<feature type="coiled-coil region" evidence="13">
    <location>
        <begin position="169"/>
        <end position="203"/>
    </location>
</feature>
<dbReference type="Gene3D" id="6.20.210.20">
    <property type="entry name" value="THAP domain"/>
    <property type="match status" value="1"/>
</dbReference>
<keyword evidence="3" id="KW-0479">Metal-binding</keyword>
<keyword evidence="4 12" id="KW-0863">Zinc-finger</keyword>
<evidence type="ECO:0000256" key="7">
    <source>
        <dbReference type="ARBA" id="ARBA00023054"/>
    </source>
</evidence>
<keyword evidence="5" id="KW-0862">Zinc</keyword>
<evidence type="ECO:0000256" key="8">
    <source>
        <dbReference type="ARBA" id="ARBA00023125"/>
    </source>
</evidence>
<dbReference type="SMART" id="SM00980">
    <property type="entry name" value="THAP"/>
    <property type="match status" value="1"/>
</dbReference>
<accession>C1C356</accession>
<keyword evidence="10" id="KW-0539">Nucleus</keyword>
<name>C1C356_CALCM</name>
<dbReference type="Pfam" id="PF05485">
    <property type="entry name" value="THAP"/>
    <property type="match status" value="1"/>
</dbReference>
<dbReference type="PANTHER" id="PTHR46600:SF1">
    <property type="entry name" value="THAP DOMAIN-CONTAINING PROTEIN 1"/>
    <property type="match status" value="1"/>
</dbReference>
<evidence type="ECO:0000256" key="12">
    <source>
        <dbReference type="PROSITE-ProRule" id="PRU00309"/>
    </source>
</evidence>
<gene>
    <name evidence="16" type="primary">THAP6</name>
</gene>
<dbReference type="PANTHER" id="PTHR46600">
    <property type="entry name" value="THAP DOMAIN-CONTAINING"/>
    <property type="match status" value="1"/>
</dbReference>
<dbReference type="SMART" id="SM00692">
    <property type="entry name" value="DM3"/>
    <property type="match status" value="1"/>
</dbReference>
<evidence type="ECO:0000256" key="1">
    <source>
        <dbReference type="ARBA" id="ARBA00004642"/>
    </source>
</evidence>
<keyword evidence="8 12" id="KW-0238">DNA-binding</keyword>
<evidence type="ECO:0000256" key="6">
    <source>
        <dbReference type="ARBA" id="ARBA00023015"/>
    </source>
</evidence>
<keyword evidence="9" id="KW-0804">Transcription</keyword>
<evidence type="ECO:0000256" key="11">
    <source>
        <dbReference type="ARBA" id="ARBA00023306"/>
    </source>
</evidence>
<evidence type="ECO:0000256" key="9">
    <source>
        <dbReference type="ARBA" id="ARBA00023163"/>
    </source>
</evidence>
<reference evidence="16" key="1">
    <citation type="submission" date="2009-03" db="EMBL/GenBank/DDBJ databases">
        <title>Caligus clemensi ESTs and full-length cDNAs.</title>
        <authorList>
            <person name="Yasuike M."/>
            <person name="von Schalburg K."/>
            <person name="Cooper G."/>
            <person name="Leong J."/>
            <person name="Jones S.R.M."/>
            <person name="Koop B.F."/>
        </authorList>
    </citation>
    <scope>NUCLEOTIDE SEQUENCE</scope>
    <source>
        <tissue evidence="16">Whole</tissue>
    </source>
</reference>
<dbReference type="AlphaFoldDB" id="C1C356"/>
<dbReference type="GO" id="GO:0043565">
    <property type="term" value="F:sequence-specific DNA binding"/>
    <property type="evidence" value="ECO:0007669"/>
    <property type="project" value="InterPro"/>
</dbReference>